<evidence type="ECO:0000256" key="3">
    <source>
        <dbReference type="ARBA" id="ARBA00022917"/>
    </source>
</evidence>
<dbReference type="GO" id="GO:0005737">
    <property type="term" value="C:cytoplasm"/>
    <property type="evidence" value="ECO:0007669"/>
    <property type="project" value="UniProtKB-SubCell"/>
</dbReference>
<gene>
    <name evidence="4" type="primary">prfB</name>
    <name evidence="8" type="ORF">COT26_02495</name>
</gene>
<feature type="coiled-coil region" evidence="6">
    <location>
        <begin position="50"/>
        <end position="111"/>
    </location>
</feature>
<evidence type="ECO:0000256" key="2">
    <source>
        <dbReference type="ARBA" id="ARBA00022481"/>
    </source>
</evidence>
<keyword evidence="2 4" id="KW-0488">Methylation</keyword>
<dbReference type="EMBL" id="PEXW01000056">
    <property type="protein sequence ID" value="PIS40595.1"/>
    <property type="molecule type" value="Genomic_DNA"/>
</dbReference>
<feature type="domain" description="Peptide chain release factor" evidence="7">
    <location>
        <begin position="82"/>
        <end position="190"/>
    </location>
</feature>
<evidence type="ECO:0000313" key="8">
    <source>
        <dbReference type="EMBL" id="PIS40595.1"/>
    </source>
</evidence>
<evidence type="ECO:0000256" key="5">
    <source>
        <dbReference type="NCBIfam" id="TIGR00020"/>
    </source>
</evidence>
<proteinExistence type="inferred from homology"/>
<dbReference type="AlphaFoldDB" id="A0A2H0YQ14"/>
<keyword evidence="3 4" id="KW-0648">Protein biosynthesis</keyword>
<sequence>MPPALNQIQDLQAKLDSTWRLLDLEQRKQKLMELDDRMSQPDFWSDTKKAKAVSQQAEEMRNEIKAWTDLRKYLEDLSQFAQEAKAEADLQAEIEKKYLELKQRFEKLEFQVLLSDKYDEKNAIFAVHAGTGGVDAQDWAEMLLRMFLRYCEKKAWSVKVVDETRGQEAGVKSATVIVQGRYVYGYLKSEAGVHRLVRISPYDAEKMRHTSFALVEVLPEFDEVEEAPIDEKDLRIDTFLSSGHGGQSVQTTYSAVRIVHLPTNIVVTCQNERSQKQNKETAMKILRAKLHQISFNKLQAEKQELRGAYSEAAWGNQIRSYVLQPYKLVKDHRTEVESHQPDEVLNGNLDKFVEGYLRWSTGKSK</sequence>
<accession>A0A2H0YQ14</accession>
<comment type="subcellular location">
    <subcellularLocation>
        <location evidence="4">Cytoplasm</location>
    </subcellularLocation>
</comment>
<comment type="similarity">
    <text evidence="1 4">Belongs to the prokaryotic/mitochondrial release factor family.</text>
</comment>
<dbReference type="InterPro" id="IPR000352">
    <property type="entry name" value="Pep_chain_release_fac_I"/>
</dbReference>
<comment type="function">
    <text evidence="4">Peptide chain release factor 2 directs the termination of translation in response to the peptide chain termination codons UGA and UAA.</text>
</comment>
<evidence type="ECO:0000256" key="4">
    <source>
        <dbReference type="HAMAP-Rule" id="MF_00094"/>
    </source>
</evidence>
<dbReference type="NCBIfam" id="TIGR00020">
    <property type="entry name" value="prfB"/>
    <property type="match status" value="1"/>
</dbReference>
<evidence type="ECO:0000256" key="6">
    <source>
        <dbReference type="SAM" id="Coils"/>
    </source>
</evidence>
<dbReference type="InterPro" id="IPR004374">
    <property type="entry name" value="PrfB"/>
</dbReference>
<dbReference type="GO" id="GO:0016149">
    <property type="term" value="F:translation release factor activity, codon specific"/>
    <property type="evidence" value="ECO:0007669"/>
    <property type="project" value="UniProtKB-UniRule"/>
</dbReference>
<reference evidence="9" key="1">
    <citation type="submission" date="2017-09" db="EMBL/GenBank/DDBJ databases">
        <title>Depth-based differentiation of microbial function through sediment-hosted aquifers and enrichment of novel symbionts in the deep terrestrial subsurface.</title>
        <authorList>
            <person name="Probst A.J."/>
            <person name="Ladd B."/>
            <person name="Jarett J.K."/>
            <person name="Geller-Mcgrath D.E."/>
            <person name="Sieber C.M.K."/>
            <person name="Emerson J.B."/>
            <person name="Anantharaman K."/>
            <person name="Thomas B.C."/>
            <person name="Malmstrom R."/>
            <person name="Stieglmeier M."/>
            <person name="Klingl A."/>
            <person name="Woyke T."/>
            <person name="Ryan C.M."/>
            <person name="Banfield J.F."/>
        </authorList>
    </citation>
    <scope>NUCLEOTIDE SEQUENCE [LARGE SCALE GENOMIC DNA]</scope>
</reference>
<dbReference type="Pfam" id="PF00472">
    <property type="entry name" value="RF-1"/>
    <property type="match status" value="1"/>
</dbReference>
<name>A0A2H0YQ14_9BACT</name>
<evidence type="ECO:0000313" key="9">
    <source>
        <dbReference type="Proteomes" id="UP000236845"/>
    </source>
</evidence>
<evidence type="ECO:0000256" key="1">
    <source>
        <dbReference type="ARBA" id="ARBA00010835"/>
    </source>
</evidence>
<dbReference type="Gene3D" id="3.30.70.1660">
    <property type="match status" value="1"/>
</dbReference>
<dbReference type="Proteomes" id="UP000236845">
    <property type="component" value="Unassembled WGS sequence"/>
</dbReference>
<dbReference type="SUPFAM" id="SSF75620">
    <property type="entry name" value="Release factor"/>
    <property type="match status" value="1"/>
</dbReference>
<dbReference type="Pfam" id="PF03462">
    <property type="entry name" value="PCRF"/>
    <property type="match status" value="1"/>
</dbReference>
<dbReference type="FunFam" id="3.30.160.20:FF:000004">
    <property type="entry name" value="Peptide chain release factor 1"/>
    <property type="match status" value="1"/>
</dbReference>
<evidence type="ECO:0000259" key="7">
    <source>
        <dbReference type="SMART" id="SM00937"/>
    </source>
</evidence>
<organism evidence="8 9">
    <name type="scientific">Candidatus Kerfeldbacteria bacterium CG08_land_8_20_14_0_20_43_14</name>
    <dbReference type="NCBI Taxonomy" id="2014246"/>
    <lineage>
        <taxon>Bacteria</taxon>
        <taxon>Candidatus Kerfeldiibacteriota</taxon>
    </lineage>
</organism>
<keyword evidence="4" id="KW-0963">Cytoplasm</keyword>
<dbReference type="Gene3D" id="1.20.58.410">
    <property type="entry name" value="Release factor"/>
    <property type="match status" value="1"/>
</dbReference>
<dbReference type="PANTHER" id="PTHR43116">
    <property type="entry name" value="PEPTIDE CHAIN RELEASE FACTOR 2"/>
    <property type="match status" value="1"/>
</dbReference>
<dbReference type="InterPro" id="IPR005139">
    <property type="entry name" value="PCRF"/>
</dbReference>
<protein>
    <recommendedName>
        <fullName evidence="4 5">Peptide chain release factor 2</fullName>
        <shortName evidence="4">RF-2</shortName>
    </recommendedName>
</protein>
<dbReference type="InterPro" id="IPR045853">
    <property type="entry name" value="Pep_chain_release_fac_I_sf"/>
</dbReference>
<dbReference type="PANTHER" id="PTHR43116:SF3">
    <property type="entry name" value="CLASS I PEPTIDE CHAIN RELEASE FACTOR"/>
    <property type="match status" value="1"/>
</dbReference>
<comment type="PTM">
    <text evidence="4">Methylated by PrmC. Methylation increases the termination efficiency of RF2.</text>
</comment>
<dbReference type="Gene3D" id="3.30.160.20">
    <property type="match status" value="1"/>
</dbReference>
<dbReference type="HAMAP" id="MF_00094">
    <property type="entry name" value="Rel_fac_2"/>
    <property type="match status" value="1"/>
</dbReference>
<feature type="modified residue" description="N5-methylglutamine" evidence="4">
    <location>
        <position position="247"/>
    </location>
</feature>
<dbReference type="SMART" id="SM00937">
    <property type="entry name" value="PCRF"/>
    <property type="match status" value="1"/>
</dbReference>
<keyword evidence="6" id="KW-0175">Coiled coil</keyword>
<comment type="caution">
    <text evidence="8">The sequence shown here is derived from an EMBL/GenBank/DDBJ whole genome shotgun (WGS) entry which is preliminary data.</text>
</comment>